<dbReference type="EMBL" id="CAJNOQ010005535">
    <property type="protein sequence ID" value="CAF1101963.1"/>
    <property type="molecule type" value="Genomic_DNA"/>
</dbReference>
<evidence type="ECO:0000313" key="4">
    <source>
        <dbReference type="EMBL" id="CAF3876724.1"/>
    </source>
</evidence>
<sequence>MQSGFIRGDFTVNQLIDFVHTIYQNGDEGQITKAIFLDFSKAFDRVWFRVLLHKLEMKGICGSLLTTREIALHTCHAYVVAIFSPNSGLCAEV</sequence>
<evidence type="ECO:0000313" key="2">
    <source>
        <dbReference type="EMBL" id="CAF1110007.1"/>
    </source>
</evidence>
<proteinExistence type="predicted"/>
<name>A0A814P2Q5_9BILA</name>
<dbReference type="EMBL" id="CAJOBA010012849">
    <property type="protein sequence ID" value="CAF3876724.1"/>
    <property type="molecule type" value="Genomic_DNA"/>
</dbReference>
<dbReference type="Proteomes" id="UP000681722">
    <property type="component" value="Unassembled WGS sequence"/>
</dbReference>
<comment type="caution">
    <text evidence="1">The sequence shown here is derived from an EMBL/GenBank/DDBJ whole genome shotgun (WGS) entry which is preliminary data.</text>
</comment>
<dbReference type="Proteomes" id="UP000682733">
    <property type="component" value="Unassembled WGS sequence"/>
</dbReference>
<dbReference type="EMBL" id="CAJOBC010005535">
    <property type="protein sequence ID" value="CAF3866851.1"/>
    <property type="molecule type" value="Genomic_DNA"/>
</dbReference>
<dbReference type="Proteomes" id="UP000663829">
    <property type="component" value="Unassembled WGS sequence"/>
</dbReference>
<evidence type="ECO:0000313" key="5">
    <source>
        <dbReference type="Proteomes" id="UP000663829"/>
    </source>
</evidence>
<keyword evidence="5" id="KW-1185">Reference proteome</keyword>
<evidence type="ECO:0000313" key="3">
    <source>
        <dbReference type="EMBL" id="CAF3866851.1"/>
    </source>
</evidence>
<dbReference type="AlphaFoldDB" id="A0A814P2Q5"/>
<dbReference type="Proteomes" id="UP000677228">
    <property type="component" value="Unassembled WGS sequence"/>
</dbReference>
<accession>A0A814P2Q5</accession>
<protein>
    <recommendedName>
        <fullName evidence="6">Reverse transcriptase</fullName>
    </recommendedName>
</protein>
<evidence type="ECO:0008006" key="6">
    <source>
        <dbReference type="Google" id="ProtNLM"/>
    </source>
</evidence>
<gene>
    <name evidence="1" type="ORF">GPM918_LOCUS18794</name>
    <name evidence="2" type="ORF">OVA965_LOCUS19716</name>
    <name evidence="3" type="ORF">SRO942_LOCUS18791</name>
    <name evidence="4" type="ORF">TMI583_LOCUS19856</name>
</gene>
<organism evidence="1 5">
    <name type="scientific">Didymodactylos carnosus</name>
    <dbReference type="NCBI Taxonomy" id="1234261"/>
    <lineage>
        <taxon>Eukaryota</taxon>
        <taxon>Metazoa</taxon>
        <taxon>Spiralia</taxon>
        <taxon>Gnathifera</taxon>
        <taxon>Rotifera</taxon>
        <taxon>Eurotatoria</taxon>
        <taxon>Bdelloidea</taxon>
        <taxon>Philodinida</taxon>
        <taxon>Philodinidae</taxon>
        <taxon>Didymodactylos</taxon>
    </lineage>
</organism>
<dbReference type="OrthoDB" id="426210at2759"/>
<evidence type="ECO:0000313" key="1">
    <source>
        <dbReference type="EMBL" id="CAF1101963.1"/>
    </source>
</evidence>
<dbReference type="EMBL" id="CAJNOK010010237">
    <property type="protein sequence ID" value="CAF1110007.1"/>
    <property type="molecule type" value="Genomic_DNA"/>
</dbReference>
<reference evidence="1" key="1">
    <citation type="submission" date="2021-02" db="EMBL/GenBank/DDBJ databases">
        <authorList>
            <person name="Nowell W R."/>
        </authorList>
    </citation>
    <scope>NUCLEOTIDE SEQUENCE</scope>
</reference>